<comment type="function">
    <text evidence="12">Necessary for flagellar biosynthesis. May be involved in translocation of the flagellum.</text>
</comment>
<keyword evidence="4" id="KW-0813">Transport</keyword>
<evidence type="ECO:0000259" key="15">
    <source>
        <dbReference type="SMART" id="SM00382"/>
    </source>
</evidence>
<feature type="domain" description="AAA+ ATPase" evidence="15">
    <location>
        <begin position="205"/>
        <end position="439"/>
    </location>
</feature>
<dbReference type="Gene3D" id="3.40.50.300">
    <property type="entry name" value="P-loop containing nucleotide triphosphate hydrolases"/>
    <property type="match status" value="1"/>
</dbReference>
<dbReference type="GO" id="GO:0005886">
    <property type="term" value="C:plasma membrane"/>
    <property type="evidence" value="ECO:0007669"/>
    <property type="project" value="UniProtKB-SubCell"/>
</dbReference>
<dbReference type="GO" id="GO:0044781">
    <property type="term" value="P:bacterial-type flagellum organization"/>
    <property type="evidence" value="ECO:0007669"/>
    <property type="project" value="UniProtKB-UniRule"/>
</dbReference>
<evidence type="ECO:0000256" key="5">
    <source>
        <dbReference type="ARBA" id="ARBA00022475"/>
    </source>
</evidence>
<name>A0A1H2EN91_9GAMM</name>
<dbReference type="InterPro" id="IPR020006">
    <property type="entry name" value="FlhF"/>
</dbReference>
<evidence type="ECO:0000256" key="2">
    <source>
        <dbReference type="ARBA" id="ARBA00008531"/>
    </source>
</evidence>
<dbReference type="EMBL" id="LT629780">
    <property type="protein sequence ID" value="SDT96561.1"/>
    <property type="molecule type" value="Genomic_DNA"/>
</dbReference>
<evidence type="ECO:0000256" key="3">
    <source>
        <dbReference type="ARBA" id="ARBA00014919"/>
    </source>
</evidence>
<dbReference type="FunFam" id="3.40.50.300:FF:000695">
    <property type="entry name" value="Flagellar biosynthesis regulator FlhF"/>
    <property type="match status" value="1"/>
</dbReference>
<dbReference type="Pfam" id="PF00448">
    <property type="entry name" value="SRP54"/>
    <property type="match status" value="1"/>
</dbReference>
<keyword evidence="10" id="KW-0472">Membrane</keyword>
<dbReference type="PANTHER" id="PTHR43134:SF3">
    <property type="entry name" value="FLAGELLAR BIOSYNTHESIS PROTEIN FLHF"/>
    <property type="match status" value="1"/>
</dbReference>
<gene>
    <name evidence="17" type="ORF">SAMN05216580_0727</name>
</gene>
<comment type="subcellular location">
    <subcellularLocation>
        <location evidence="1">Cell membrane</location>
        <topology evidence="1">Peripheral membrane protein</topology>
        <orientation evidence="1">Cytoplasmic side</orientation>
    </subcellularLocation>
</comment>
<keyword evidence="17" id="KW-0282">Flagellum</keyword>
<evidence type="ECO:0000256" key="12">
    <source>
        <dbReference type="ARBA" id="ARBA00025337"/>
    </source>
</evidence>
<reference evidence="18" key="1">
    <citation type="submission" date="2016-10" db="EMBL/GenBank/DDBJ databases">
        <authorList>
            <person name="Varghese N."/>
            <person name="Submissions S."/>
        </authorList>
    </citation>
    <scope>NUCLEOTIDE SEQUENCE [LARGE SCALE GENOMIC DNA]</scope>
    <source>
        <strain evidence="18">CCTCC 2012022</strain>
    </source>
</reference>
<feature type="compositionally biased region" description="Pro residues" evidence="14">
    <location>
        <begin position="58"/>
        <end position="81"/>
    </location>
</feature>
<keyword evidence="11" id="KW-1006">Bacterial flagellum protein export</keyword>
<dbReference type="GO" id="GO:0005047">
    <property type="term" value="F:signal recognition particle binding"/>
    <property type="evidence" value="ECO:0007669"/>
    <property type="project" value="TreeGrafter"/>
</dbReference>
<dbReference type="Gene3D" id="1.20.120.1380">
    <property type="entry name" value="Flagellar FlhF biosynthesis protein, N domain"/>
    <property type="match status" value="1"/>
</dbReference>
<sequence>MSVRRFVGINSREAMRQVRAALGEDALILSNRSTAEGVEILAMADDTHRQLAGGLESSPPPAPRAAPPAPAPRPAAPPPTAAPSAYQRAASAAAYAAQVPPPPAAAAPQDFAAFSERLLGELQDMRALLNRQASAAATRSDCGMQLHQRLLGAGFGPCLSAELLGALPGELSDESADTPAVRAWLERQLAARLPVLEDEADLLDDGGVIALVGPTGVGKTTTTAKLAARYVMRHGGSQVALVTTDSYRIGAHEQLRIYARLLGVEVHALAADAPLDDLLRQLADKRLVIIDTVGMSQRDQRLLTQISQLGAAGRPIRLMLLLNAASHGDTLEEVVDTYQRAALAAGSSLHDCIVSKSDEAARLGPVLDILIRHGLRLNYVATGQQVPEDLQLAEAPALLRQALAVSQPSPFVPQDSAPLGAAQRLEALSRGLLGHGRGLAAALDNLRREIDGFALLEAAWQLSALPRSLQGERLAQLLQAMDGSLLPGTRQLLWGRTTAVAGAGWSMPLLALDEAGRLQVRPWLAHLLPAGQDRRLHWAHANLGASTHLLPACPDAEGLAQLAEQRSAWVCLAKGGSRVDYLGERYSLAQLAEVAEPHAGLELRYRGRQVRLALQQVPVQLRSGKGAVPGWPVQAWFGQLFEVDATQPFAQRHWLAWSPELGQQGLARQAESLRRQLSGDELPSLTLRAWQALGDDREPLQQELRLFLAAGLAAAASRLDQASDAWAMDVRAQLAALSGSRRPRGPGQQLDALLHLLAARDAFRQIGTQGGGLY</sequence>
<feature type="domain" description="SRP54-type proteins GTP-binding" evidence="16">
    <location>
        <begin position="206"/>
        <end position="404"/>
    </location>
</feature>
<dbReference type="InterPro" id="IPR027417">
    <property type="entry name" value="P-loop_NTPase"/>
</dbReference>
<evidence type="ECO:0000313" key="18">
    <source>
        <dbReference type="Proteomes" id="UP000243063"/>
    </source>
</evidence>
<dbReference type="PANTHER" id="PTHR43134">
    <property type="entry name" value="SIGNAL RECOGNITION PARTICLE RECEPTOR SUBUNIT ALPHA"/>
    <property type="match status" value="1"/>
</dbReference>
<evidence type="ECO:0000256" key="11">
    <source>
        <dbReference type="ARBA" id="ARBA00023225"/>
    </source>
</evidence>
<evidence type="ECO:0000256" key="7">
    <source>
        <dbReference type="ARBA" id="ARBA00022795"/>
    </source>
</evidence>
<dbReference type="STRING" id="1245526.SAMN05216580_0727"/>
<dbReference type="SMART" id="SM00382">
    <property type="entry name" value="AAA"/>
    <property type="match status" value="1"/>
</dbReference>
<evidence type="ECO:0000256" key="4">
    <source>
        <dbReference type="ARBA" id="ARBA00022448"/>
    </source>
</evidence>
<keyword evidence="8" id="KW-0653">Protein transport</keyword>
<keyword evidence="18" id="KW-1185">Reference proteome</keyword>
<keyword evidence="17" id="KW-0969">Cilium</keyword>
<evidence type="ECO:0000256" key="8">
    <source>
        <dbReference type="ARBA" id="ARBA00022927"/>
    </source>
</evidence>
<keyword evidence="17" id="KW-0966">Cell projection</keyword>
<dbReference type="InterPro" id="IPR000897">
    <property type="entry name" value="SRP54_GTPase_dom"/>
</dbReference>
<feature type="region of interest" description="Disordered" evidence="14">
    <location>
        <begin position="51"/>
        <end position="85"/>
    </location>
</feature>
<dbReference type="SMART" id="SM00962">
    <property type="entry name" value="SRP54"/>
    <property type="match status" value="1"/>
</dbReference>
<comment type="similarity">
    <text evidence="2">Belongs to the GTP-binding SRP family.</text>
</comment>
<keyword evidence="6" id="KW-0547">Nucleotide-binding</keyword>
<evidence type="ECO:0000256" key="1">
    <source>
        <dbReference type="ARBA" id="ARBA00004413"/>
    </source>
</evidence>
<evidence type="ECO:0000256" key="14">
    <source>
        <dbReference type="SAM" id="MobiDB-lite"/>
    </source>
</evidence>
<dbReference type="RefSeq" id="WP_090212184.1">
    <property type="nucleotide sequence ID" value="NZ_LT629780.1"/>
</dbReference>
<dbReference type="AlphaFoldDB" id="A0A1H2EN91"/>
<evidence type="ECO:0000259" key="16">
    <source>
        <dbReference type="SMART" id="SM00962"/>
    </source>
</evidence>
<dbReference type="Proteomes" id="UP000243063">
    <property type="component" value="Chromosome I"/>
</dbReference>
<dbReference type="CDD" id="cd17873">
    <property type="entry name" value="FlhF"/>
    <property type="match status" value="1"/>
</dbReference>
<evidence type="ECO:0000256" key="9">
    <source>
        <dbReference type="ARBA" id="ARBA00023134"/>
    </source>
</evidence>
<protein>
    <recommendedName>
        <fullName evidence="3 13">Flagellar biosynthesis protein FlhF</fullName>
    </recommendedName>
</protein>
<dbReference type="GO" id="GO:0015031">
    <property type="term" value="P:protein transport"/>
    <property type="evidence" value="ECO:0007669"/>
    <property type="project" value="UniProtKB-KW"/>
</dbReference>
<dbReference type="SUPFAM" id="SSF52540">
    <property type="entry name" value="P-loop containing nucleoside triphosphate hydrolases"/>
    <property type="match status" value="1"/>
</dbReference>
<accession>A0A1H2EN91</accession>
<dbReference type="GO" id="GO:0006614">
    <property type="term" value="P:SRP-dependent cotranslational protein targeting to membrane"/>
    <property type="evidence" value="ECO:0007669"/>
    <property type="project" value="UniProtKB-UniRule"/>
</dbReference>
<dbReference type="NCBIfam" id="TIGR03499">
    <property type="entry name" value="FlhF"/>
    <property type="match status" value="1"/>
</dbReference>
<keyword evidence="5" id="KW-1003">Cell membrane</keyword>
<organism evidence="17 18">
    <name type="scientific">Geopseudomonas guangdongensis</name>
    <dbReference type="NCBI Taxonomy" id="1245526"/>
    <lineage>
        <taxon>Bacteria</taxon>
        <taxon>Pseudomonadati</taxon>
        <taxon>Pseudomonadota</taxon>
        <taxon>Gammaproteobacteria</taxon>
        <taxon>Pseudomonadales</taxon>
        <taxon>Pseudomonadaceae</taxon>
        <taxon>Geopseudomonas</taxon>
    </lineage>
</organism>
<dbReference type="GO" id="GO:0005525">
    <property type="term" value="F:GTP binding"/>
    <property type="evidence" value="ECO:0007669"/>
    <property type="project" value="UniProtKB-UniRule"/>
</dbReference>
<dbReference type="OrthoDB" id="9778554at2"/>
<evidence type="ECO:0000256" key="6">
    <source>
        <dbReference type="ARBA" id="ARBA00022741"/>
    </source>
</evidence>
<dbReference type="GO" id="GO:0003924">
    <property type="term" value="F:GTPase activity"/>
    <property type="evidence" value="ECO:0007669"/>
    <property type="project" value="UniProtKB-UniRule"/>
</dbReference>
<dbReference type="InterPro" id="IPR003593">
    <property type="entry name" value="AAA+_ATPase"/>
</dbReference>
<keyword evidence="7" id="KW-1005">Bacterial flagellum biogenesis</keyword>
<proteinExistence type="inferred from homology"/>
<evidence type="ECO:0000256" key="10">
    <source>
        <dbReference type="ARBA" id="ARBA00023136"/>
    </source>
</evidence>
<evidence type="ECO:0000256" key="13">
    <source>
        <dbReference type="NCBIfam" id="TIGR03499"/>
    </source>
</evidence>
<keyword evidence="9" id="KW-0342">GTP-binding</keyword>
<evidence type="ECO:0000313" key="17">
    <source>
        <dbReference type="EMBL" id="SDT96561.1"/>
    </source>
</evidence>
<dbReference type="InterPro" id="IPR047040">
    <property type="entry name" value="FlhF__GTPase_dom"/>
</dbReference>